<dbReference type="OrthoDB" id="9760224at2"/>
<evidence type="ECO:0000313" key="9">
    <source>
        <dbReference type="EMBL" id="OTQ10091.1"/>
    </source>
</evidence>
<dbReference type="SUPFAM" id="SSF53649">
    <property type="entry name" value="Alkaline phosphatase-like"/>
    <property type="match status" value="1"/>
</dbReference>
<organism evidence="8 11">
    <name type="scientific">Gilliamella apicola</name>
    <dbReference type="NCBI Taxonomy" id="1196095"/>
    <lineage>
        <taxon>Bacteria</taxon>
        <taxon>Pseudomonadati</taxon>
        <taxon>Pseudomonadota</taxon>
        <taxon>Gammaproteobacteria</taxon>
        <taxon>Orbales</taxon>
        <taxon>Orbaceae</taxon>
        <taxon>Gilliamella</taxon>
    </lineage>
</organism>
<gene>
    <name evidence="9" type="ORF">B6C91_06875</name>
    <name evidence="8" type="ORF">B6D08_03325</name>
</gene>
<feature type="domain" description="Sulfatase N-terminal" evidence="7">
    <location>
        <begin position="166"/>
        <end position="390"/>
    </location>
</feature>
<accession>A0A242NK69</accession>
<proteinExistence type="predicted"/>
<evidence type="ECO:0000259" key="7">
    <source>
        <dbReference type="Pfam" id="PF00884"/>
    </source>
</evidence>
<feature type="transmembrane region" description="Helical" evidence="6">
    <location>
        <begin position="70"/>
        <end position="92"/>
    </location>
</feature>
<dbReference type="InterPro" id="IPR017850">
    <property type="entry name" value="Alkaline_phosphatase_core_sf"/>
</dbReference>
<evidence type="ECO:0000313" key="11">
    <source>
        <dbReference type="Proteomes" id="UP000194977"/>
    </source>
</evidence>
<dbReference type="AlphaFoldDB" id="A0A242NK69"/>
<evidence type="ECO:0000256" key="5">
    <source>
        <dbReference type="ARBA" id="ARBA00023136"/>
    </source>
</evidence>
<reference evidence="10 11" key="1">
    <citation type="submission" date="2017-03" db="EMBL/GenBank/DDBJ databases">
        <title>Comparative genomics of honeybee gut symbionts reveal geographically distinct and subgroup specific antibiotic resistance.</title>
        <authorList>
            <person name="Ludvigsen J."/>
            <person name="Porcellato D."/>
            <person name="Labee-Lund T.M."/>
            <person name="Amdam G.V."/>
            <person name="Rudi K."/>
        </authorList>
    </citation>
    <scope>NUCLEOTIDE SEQUENCE [LARGE SCALE GENOMIC DNA]</scope>
    <source>
        <strain evidence="8 11">A-7-12</strain>
        <strain evidence="9 10">A-9-12</strain>
    </source>
</reference>
<dbReference type="InterPro" id="IPR050448">
    <property type="entry name" value="OpgB/LTA_synthase_biosynth"/>
</dbReference>
<dbReference type="GO" id="GO:0005886">
    <property type="term" value="C:plasma membrane"/>
    <property type="evidence" value="ECO:0007669"/>
    <property type="project" value="UniProtKB-SubCell"/>
</dbReference>
<dbReference type="Proteomes" id="UP000194977">
    <property type="component" value="Unassembled WGS sequence"/>
</dbReference>
<dbReference type="EMBL" id="NARP01000006">
    <property type="protein sequence ID" value="OTQ00874.1"/>
    <property type="molecule type" value="Genomic_DNA"/>
</dbReference>
<evidence type="ECO:0000313" key="8">
    <source>
        <dbReference type="EMBL" id="OTQ00874.1"/>
    </source>
</evidence>
<evidence type="ECO:0000256" key="6">
    <source>
        <dbReference type="SAM" id="Phobius"/>
    </source>
</evidence>
<name>A0A242NK69_9GAMM</name>
<evidence type="ECO:0000256" key="3">
    <source>
        <dbReference type="ARBA" id="ARBA00022692"/>
    </source>
</evidence>
<keyword evidence="10" id="KW-1185">Reference proteome</keyword>
<dbReference type="Proteomes" id="UP000194800">
    <property type="component" value="Unassembled WGS sequence"/>
</dbReference>
<keyword evidence="5 6" id="KW-0472">Membrane</keyword>
<keyword evidence="2" id="KW-1003">Cell membrane</keyword>
<dbReference type="Pfam" id="PF00884">
    <property type="entry name" value="Sulfatase"/>
    <property type="match status" value="1"/>
</dbReference>
<evidence type="ECO:0000256" key="2">
    <source>
        <dbReference type="ARBA" id="ARBA00022475"/>
    </source>
</evidence>
<comment type="subcellular location">
    <subcellularLocation>
        <location evidence="1">Cell membrane</location>
        <topology evidence="1">Multi-pass membrane protein</topology>
    </subcellularLocation>
</comment>
<dbReference type="RefSeq" id="WP_086272078.1">
    <property type="nucleotide sequence ID" value="NZ_CAMLAF010000002.1"/>
</dbReference>
<keyword evidence="4 6" id="KW-1133">Transmembrane helix</keyword>
<dbReference type="InterPro" id="IPR000917">
    <property type="entry name" value="Sulfatase_N"/>
</dbReference>
<dbReference type="CDD" id="cd16015">
    <property type="entry name" value="LTA_synthase"/>
    <property type="match status" value="1"/>
</dbReference>
<dbReference type="PANTHER" id="PTHR47371">
    <property type="entry name" value="LIPOTEICHOIC ACID SYNTHASE"/>
    <property type="match status" value="1"/>
</dbReference>
<sequence>MPLSTLVILPFLVLTIIFASLFQQKKWQLVTITFMTVLIVMELTSVYFSGGFIDYQFYVNLNVNDIIEGLFIFKLQAVLVIAVFLGLVFLLSKLANLCKSKCRLFIRLLFACLAIFSISYHNGPLSRLYEIYQVTSAPREPFKQALASLNMVDYPTKEQIVSQKGKNIIVLSLESFEQGFLDFEEITPNLRQLRQDYTFFANMPMSAGSSWTTASMYTYMTGMPFLIGGYTTSPLMKANQTQLVSLGDVLRQAGYQTRYVMAGPNFAGIGHTAGLFGMQIISEENYVGQYPNAPFGLYDKDILDIAQKQIIDMNQSGKPFALFISTVSTHAPNGFNDDRMKSVISPKNDNMSFVAASLDYNVGQFIRHLKDNGLLDNTIFYIFPDHLMMGAGTATINRLSEKERKLYLLTNAKSENLHKTPDQVIYQIDLPRLILNGAQVESNAKFLTDYLTEPNLNKKQFIEQNKSKIATINNSAQVFK</sequence>
<evidence type="ECO:0000256" key="4">
    <source>
        <dbReference type="ARBA" id="ARBA00022989"/>
    </source>
</evidence>
<feature type="transmembrane region" description="Helical" evidence="6">
    <location>
        <begin position="6"/>
        <end position="22"/>
    </location>
</feature>
<evidence type="ECO:0000256" key="1">
    <source>
        <dbReference type="ARBA" id="ARBA00004651"/>
    </source>
</evidence>
<feature type="transmembrane region" description="Helical" evidence="6">
    <location>
        <begin position="104"/>
        <end position="121"/>
    </location>
</feature>
<protein>
    <recommendedName>
        <fullName evidence="7">Sulfatase N-terminal domain-containing protein</fullName>
    </recommendedName>
</protein>
<dbReference type="Gene3D" id="3.40.720.10">
    <property type="entry name" value="Alkaline Phosphatase, subunit A"/>
    <property type="match status" value="1"/>
</dbReference>
<feature type="transmembrane region" description="Helical" evidence="6">
    <location>
        <begin position="29"/>
        <end position="50"/>
    </location>
</feature>
<evidence type="ECO:0000313" key="10">
    <source>
        <dbReference type="Proteomes" id="UP000194800"/>
    </source>
</evidence>
<dbReference type="EMBL" id="NART01000024">
    <property type="protein sequence ID" value="OTQ10091.1"/>
    <property type="molecule type" value="Genomic_DNA"/>
</dbReference>
<comment type="caution">
    <text evidence="8">The sequence shown here is derived from an EMBL/GenBank/DDBJ whole genome shotgun (WGS) entry which is preliminary data.</text>
</comment>
<keyword evidence="3 6" id="KW-0812">Transmembrane</keyword>
<dbReference type="PANTHER" id="PTHR47371:SF3">
    <property type="entry name" value="PHOSPHOGLYCEROL TRANSFERASE I"/>
    <property type="match status" value="1"/>
</dbReference>